<feature type="domain" description="Mur ligase central" evidence="23">
    <location>
        <begin position="51"/>
        <end position="270"/>
    </location>
</feature>
<dbReference type="Proteomes" id="UP001321186">
    <property type="component" value="Unassembled WGS sequence"/>
</dbReference>
<evidence type="ECO:0000256" key="4">
    <source>
        <dbReference type="ARBA" id="ARBA00008276"/>
    </source>
</evidence>
<keyword evidence="8 21" id="KW-0436">Ligase</keyword>
<evidence type="ECO:0000259" key="23">
    <source>
        <dbReference type="Pfam" id="PF08245"/>
    </source>
</evidence>
<comment type="pathway">
    <text evidence="2">Cofactor biosynthesis; tetrahydrofolate biosynthesis; 7,8-dihydrofolate from 2-amino-4-hydroxy-6-hydroxymethyl-7,8-dihydropteridine diphosphate and 4-aminobenzoate: step 2/2.</text>
</comment>
<dbReference type="EC" id="6.3.2.12" evidence="5"/>
<evidence type="ECO:0000256" key="19">
    <source>
        <dbReference type="ARBA" id="ARBA00049035"/>
    </source>
</evidence>
<comment type="function">
    <text evidence="1">Functions in two distinct reactions of the de novo folate biosynthetic pathway. Catalyzes the addition of a glutamate residue to dihydropteroate (7,8-dihydropteroate or H2Pte) to form dihydrofolate (7,8-dihydrofolate monoglutamate or H2Pte-Glu). Also catalyzes successive additions of L-glutamate to tetrahydrofolate or 10-formyltetrahydrofolate or 5,10-methylenetetrahydrofolate, leading to folylpolyglutamate derivatives.</text>
</comment>
<evidence type="ECO:0000256" key="1">
    <source>
        <dbReference type="ARBA" id="ARBA00002714"/>
    </source>
</evidence>
<gene>
    <name evidence="24" type="ORF">G9H61_02975</name>
</gene>
<proteinExistence type="inferred from homology"/>
<evidence type="ECO:0000256" key="6">
    <source>
        <dbReference type="ARBA" id="ARBA00013025"/>
    </source>
</evidence>
<evidence type="ECO:0000313" key="25">
    <source>
        <dbReference type="Proteomes" id="UP001321186"/>
    </source>
</evidence>
<sequence length="432" mass="49088">MDYKEVIAFLYKQLPVFHREGKKAFKPGLGNIQQLCERLGNPQDSFKALHIAGTNGKGSSSHFMASILQEHGYRVGLYTSPHLQSFTERIKFNGQNVAEDWVVQFVEKNIQLIQDIKPSFFEWTVIMAFSYFKEQQVEWAVIETGLGGRLDSTNIILPEACLITNISWDHQDILGDSLELIAGEKAGIIKQGVPICISERQSFSEQIFQKKAQEMFAPIIFAEDKIHWDSYVNDQDFLHLRGKSSQHESFDIISPYTGEYQVKNIAGVLAWCEQIQELHIIPLQWDKILIGIEKSKINTQLRGRWEILQKNPRIVADTGHNESGITQLLTQVKQQNRGQLWIILGMVADKDIHLVLTLFPKDAKYIFCQAQNPRALSAENLQKMALEHGLEGICENNVNKAIEIAKLSSKENDFILITGSTYLVAEINVGFE</sequence>
<protein>
    <recommendedName>
        <fullName evidence="7">Dihydrofolate synthase/folylpolyglutamate synthase</fullName>
        <ecNumber evidence="5">6.3.2.12</ecNumber>
        <ecNumber evidence="6">6.3.2.17</ecNumber>
    </recommendedName>
    <alternativeName>
        <fullName evidence="16">Folylpoly-gamma-glutamate synthetase-dihydrofolate synthetase</fullName>
    </alternativeName>
    <alternativeName>
        <fullName evidence="14">Folylpolyglutamate synthetase</fullName>
    </alternativeName>
    <alternativeName>
        <fullName evidence="15">Tetrahydrofolylpolyglutamate synthase</fullName>
    </alternativeName>
</protein>
<dbReference type="Pfam" id="PF08245">
    <property type="entry name" value="Mur_ligase_M"/>
    <property type="match status" value="1"/>
</dbReference>
<dbReference type="InterPro" id="IPR001645">
    <property type="entry name" value="Folylpolyglutamate_synth"/>
</dbReference>
<dbReference type="NCBIfam" id="TIGR01499">
    <property type="entry name" value="folC"/>
    <property type="match status" value="1"/>
</dbReference>
<evidence type="ECO:0000256" key="7">
    <source>
        <dbReference type="ARBA" id="ARBA00019357"/>
    </source>
</evidence>
<feature type="domain" description="Mur ligase C-terminal" evidence="22">
    <location>
        <begin position="303"/>
        <end position="420"/>
    </location>
</feature>
<keyword evidence="12" id="KW-0460">Magnesium</keyword>
<dbReference type="SUPFAM" id="SSF53623">
    <property type="entry name" value="MurD-like peptide ligases, catalytic domain"/>
    <property type="match status" value="1"/>
</dbReference>
<keyword evidence="11 21" id="KW-0067">ATP-binding</keyword>
<dbReference type="PANTHER" id="PTHR11136:SF0">
    <property type="entry name" value="DIHYDROFOLATE SYNTHETASE-RELATED"/>
    <property type="match status" value="1"/>
</dbReference>
<evidence type="ECO:0000256" key="11">
    <source>
        <dbReference type="ARBA" id="ARBA00022840"/>
    </source>
</evidence>
<dbReference type="Gene3D" id="3.40.1190.10">
    <property type="entry name" value="Mur-like, catalytic domain"/>
    <property type="match status" value="1"/>
</dbReference>
<comment type="catalytic activity">
    <reaction evidence="18">
        <text>10-formyltetrahydrofolyl-(gamma-L-Glu)(n) + L-glutamate + ATP = 10-formyltetrahydrofolyl-(gamma-L-Glu)(n+1) + ADP + phosphate + H(+)</text>
        <dbReference type="Rhea" id="RHEA:51904"/>
        <dbReference type="Rhea" id="RHEA-COMP:13088"/>
        <dbReference type="Rhea" id="RHEA-COMP:14300"/>
        <dbReference type="ChEBI" id="CHEBI:15378"/>
        <dbReference type="ChEBI" id="CHEBI:29985"/>
        <dbReference type="ChEBI" id="CHEBI:30616"/>
        <dbReference type="ChEBI" id="CHEBI:43474"/>
        <dbReference type="ChEBI" id="CHEBI:134413"/>
        <dbReference type="ChEBI" id="CHEBI:456216"/>
        <dbReference type="EC" id="6.3.2.17"/>
    </reaction>
</comment>
<dbReference type="RefSeq" id="WP_269009454.1">
    <property type="nucleotide sequence ID" value="NZ_JAANOH010000001.1"/>
</dbReference>
<dbReference type="Pfam" id="PF02875">
    <property type="entry name" value="Mur_ligase_C"/>
    <property type="match status" value="1"/>
</dbReference>
<dbReference type="InterPro" id="IPR036565">
    <property type="entry name" value="Mur-like_cat_sf"/>
</dbReference>
<evidence type="ECO:0000256" key="12">
    <source>
        <dbReference type="ARBA" id="ARBA00022842"/>
    </source>
</evidence>
<evidence type="ECO:0000256" key="9">
    <source>
        <dbReference type="ARBA" id="ARBA00022723"/>
    </source>
</evidence>
<dbReference type="Gene3D" id="3.90.190.20">
    <property type="entry name" value="Mur ligase, C-terminal domain"/>
    <property type="match status" value="1"/>
</dbReference>
<dbReference type="PROSITE" id="PS01011">
    <property type="entry name" value="FOLYLPOLYGLU_SYNT_1"/>
    <property type="match status" value="1"/>
</dbReference>
<evidence type="ECO:0000256" key="15">
    <source>
        <dbReference type="ARBA" id="ARBA00030592"/>
    </source>
</evidence>
<comment type="pathway">
    <text evidence="3">Cofactor biosynthesis; tetrahydrofolylpolyglutamate biosynthesis.</text>
</comment>
<keyword evidence="13" id="KW-0289">Folate biosynthesis</keyword>
<comment type="catalytic activity">
    <reaction evidence="20">
        <text>7,8-dihydropteroate + L-glutamate + ATP = 7,8-dihydrofolate + ADP + phosphate + H(+)</text>
        <dbReference type="Rhea" id="RHEA:23584"/>
        <dbReference type="ChEBI" id="CHEBI:15378"/>
        <dbReference type="ChEBI" id="CHEBI:17839"/>
        <dbReference type="ChEBI" id="CHEBI:29985"/>
        <dbReference type="ChEBI" id="CHEBI:30616"/>
        <dbReference type="ChEBI" id="CHEBI:43474"/>
        <dbReference type="ChEBI" id="CHEBI:57451"/>
        <dbReference type="ChEBI" id="CHEBI:456216"/>
        <dbReference type="EC" id="6.3.2.12"/>
    </reaction>
</comment>
<evidence type="ECO:0000313" key="24">
    <source>
        <dbReference type="EMBL" id="MCZ2474390.1"/>
    </source>
</evidence>
<evidence type="ECO:0000256" key="16">
    <source>
        <dbReference type="ARBA" id="ARBA00032510"/>
    </source>
</evidence>
<evidence type="ECO:0000256" key="20">
    <source>
        <dbReference type="ARBA" id="ARBA00049161"/>
    </source>
</evidence>
<accession>A0ABT4JF29</accession>
<dbReference type="PROSITE" id="PS01012">
    <property type="entry name" value="FOLYLPOLYGLU_SYNT_2"/>
    <property type="match status" value="1"/>
</dbReference>
<comment type="catalytic activity">
    <reaction evidence="19">
        <text>(6R)-5,10-methylenetetrahydrofolyl-(gamma-L-Glu)(n) + L-glutamate + ATP = (6R)-5,10-methylenetetrahydrofolyl-(gamma-L-Glu)(n+1) + ADP + phosphate + H(+)</text>
        <dbReference type="Rhea" id="RHEA:51912"/>
        <dbReference type="Rhea" id="RHEA-COMP:13257"/>
        <dbReference type="Rhea" id="RHEA-COMP:13258"/>
        <dbReference type="ChEBI" id="CHEBI:15378"/>
        <dbReference type="ChEBI" id="CHEBI:29985"/>
        <dbReference type="ChEBI" id="CHEBI:30616"/>
        <dbReference type="ChEBI" id="CHEBI:43474"/>
        <dbReference type="ChEBI" id="CHEBI:136572"/>
        <dbReference type="ChEBI" id="CHEBI:456216"/>
        <dbReference type="EC" id="6.3.2.17"/>
    </reaction>
</comment>
<evidence type="ECO:0000256" key="2">
    <source>
        <dbReference type="ARBA" id="ARBA00004799"/>
    </source>
</evidence>
<evidence type="ECO:0000256" key="18">
    <source>
        <dbReference type="ARBA" id="ARBA00047808"/>
    </source>
</evidence>
<name>A0ABT4JF29_9BACT</name>
<dbReference type="PIRSF" id="PIRSF001563">
    <property type="entry name" value="Folylpolyglu_synth"/>
    <property type="match status" value="1"/>
</dbReference>
<dbReference type="PANTHER" id="PTHR11136">
    <property type="entry name" value="FOLYLPOLYGLUTAMATE SYNTHASE-RELATED"/>
    <property type="match status" value="1"/>
</dbReference>
<dbReference type="InterPro" id="IPR036615">
    <property type="entry name" value="Mur_ligase_C_dom_sf"/>
</dbReference>
<evidence type="ECO:0000256" key="10">
    <source>
        <dbReference type="ARBA" id="ARBA00022741"/>
    </source>
</evidence>
<dbReference type="InterPro" id="IPR018109">
    <property type="entry name" value="Folylpolyglutamate_synth_CS"/>
</dbReference>
<evidence type="ECO:0000256" key="21">
    <source>
        <dbReference type="PIRNR" id="PIRNR001563"/>
    </source>
</evidence>
<evidence type="ECO:0000256" key="17">
    <source>
        <dbReference type="ARBA" id="ARBA00047493"/>
    </source>
</evidence>
<evidence type="ECO:0000256" key="5">
    <source>
        <dbReference type="ARBA" id="ARBA00013023"/>
    </source>
</evidence>
<evidence type="ECO:0000259" key="22">
    <source>
        <dbReference type="Pfam" id="PF02875"/>
    </source>
</evidence>
<comment type="caution">
    <text evidence="24">The sequence shown here is derived from an EMBL/GenBank/DDBJ whole genome shotgun (WGS) entry which is preliminary data.</text>
</comment>
<comment type="catalytic activity">
    <reaction evidence="17">
        <text>(6S)-5,6,7,8-tetrahydrofolyl-(gamma-L-Glu)(n) + L-glutamate + ATP = (6S)-5,6,7,8-tetrahydrofolyl-(gamma-L-Glu)(n+1) + ADP + phosphate + H(+)</text>
        <dbReference type="Rhea" id="RHEA:10580"/>
        <dbReference type="Rhea" id="RHEA-COMP:14738"/>
        <dbReference type="Rhea" id="RHEA-COMP:14740"/>
        <dbReference type="ChEBI" id="CHEBI:15378"/>
        <dbReference type="ChEBI" id="CHEBI:29985"/>
        <dbReference type="ChEBI" id="CHEBI:30616"/>
        <dbReference type="ChEBI" id="CHEBI:43474"/>
        <dbReference type="ChEBI" id="CHEBI:141005"/>
        <dbReference type="ChEBI" id="CHEBI:456216"/>
        <dbReference type="EC" id="6.3.2.17"/>
    </reaction>
</comment>
<dbReference type="SUPFAM" id="SSF53244">
    <property type="entry name" value="MurD-like peptide ligases, peptide-binding domain"/>
    <property type="match status" value="1"/>
</dbReference>
<comment type="similarity">
    <text evidence="4 21">Belongs to the folylpolyglutamate synthase family.</text>
</comment>
<keyword evidence="9" id="KW-0479">Metal-binding</keyword>
<dbReference type="InterPro" id="IPR013221">
    <property type="entry name" value="Mur_ligase_cen"/>
</dbReference>
<dbReference type="EC" id="6.3.2.17" evidence="6"/>
<keyword evidence="10 21" id="KW-0547">Nucleotide-binding</keyword>
<organism evidence="24 25">
    <name type="scientific">Aquirufa ecclesiirivi</name>
    <dbReference type="NCBI Taxonomy" id="2715124"/>
    <lineage>
        <taxon>Bacteria</taxon>
        <taxon>Pseudomonadati</taxon>
        <taxon>Bacteroidota</taxon>
        <taxon>Cytophagia</taxon>
        <taxon>Cytophagales</taxon>
        <taxon>Flectobacillaceae</taxon>
        <taxon>Aquirufa</taxon>
    </lineage>
</organism>
<evidence type="ECO:0000256" key="13">
    <source>
        <dbReference type="ARBA" id="ARBA00022909"/>
    </source>
</evidence>
<dbReference type="InterPro" id="IPR004101">
    <property type="entry name" value="Mur_ligase_C"/>
</dbReference>
<dbReference type="EMBL" id="JAANOH010000001">
    <property type="protein sequence ID" value="MCZ2474390.1"/>
    <property type="molecule type" value="Genomic_DNA"/>
</dbReference>
<evidence type="ECO:0000256" key="14">
    <source>
        <dbReference type="ARBA" id="ARBA00030048"/>
    </source>
</evidence>
<evidence type="ECO:0000256" key="8">
    <source>
        <dbReference type="ARBA" id="ARBA00022598"/>
    </source>
</evidence>
<evidence type="ECO:0000256" key="3">
    <source>
        <dbReference type="ARBA" id="ARBA00005150"/>
    </source>
</evidence>
<keyword evidence="25" id="KW-1185">Reference proteome</keyword>
<reference evidence="24 25" key="1">
    <citation type="submission" date="2020-03" db="EMBL/GenBank/DDBJ databases">
        <authorList>
            <person name="Pitt A."/>
            <person name="Hahn M.W."/>
        </authorList>
    </citation>
    <scope>NUCLEOTIDE SEQUENCE [LARGE SCALE GENOMIC DNA]</scope>
    <source>
        <strain evidence="24 25">5A-MARBSE</strain>
    </source>
</reference>